<organism evidence="4 5">
    <name type="scientific">Hyphomicrobium album</name>
    <dbReference type="NCBI Taxonomy" id="2665159"/>
    <lineage>
        <taxon>Bacteria</taxon>
        <taxon>Pseudomonadati</taxon>
        <taxon>Pseudomonadota</taxon>
        <taxon>Alphaproteobacteria</taxon>
        <taxon>Hyphomicrobiales</taxon>
        <taxon>Hyphomicrobiaceae</taxon>
        <taxon>Hyphomicrobium</taxon>
    </lineage>
</organism>
<evidence type="ECO:0000256" key="3">
    <source>
        <dbReference type="SAM" id="Phobius"/>
    </source>
</evidence>
<keyword evidence="3" id="KW-1133">Transmembrane helix</keyword>
<keyword evidence="1" id="KW-0175">Coiled coil</keyword>
<dbReference type="RefSeq" id="WP_154740326.1">
    <property type="nucleotide sequence ID" value="NZ_WMBQ01000002.1"/>
</dbReference>
<feature type="coiled-coil region" evidence="1">
    <location>
        <begin position="93"/>
        <end position="120"/>
    </location>
</feature>
<keyword evidence="3" id="KW-0812">Transmembrane</keyword>
<dbReference type="Proteomes" id="UP000440694">
    <property type="component" value="Unassembled WGS sequence"/>
</dbReference>
<protein>
    <submittedName>
        <fullName evidence="4">Uncharacterized protein</fullName>
    </submittedName>
</protein>
<reference evidence="4 5" key="1">
    <citation type="submission" date="2019-11" db="EMBL/GenBank/DDBJ databases">
        <title>Identification of a novel strain.</title>
        <authorList>
            <person name="Xu Q."/>
            <person name="Wang G."/>
        </authorList>
    </citation>
    <scope>NUCLEOTIDE SEQUENCE [LARGE SCALE GENOMIC DNA]</scope>
    <source>
        <strain evidence="5">xq</strain>
    </source>
</reference>
<name>A0A6I3KN12_9HYPH</name>
<sequence>MLRVEERRNGRPPLLSKAAADRTTPEIRYDIAPSVQLIARDSFVAETASKIEQLQATVRLMSRDMGQLAGKVADLQATAEQDLRWQTFQKGEKRSKEAKLDELLRSCRDLKARFDRIEARTGGDFHAYNSFEAVSRKISELETFRDEARRIERTLTLKAWLLCAAVGAAALVIVLANAMAH</sequence>
<evidence type="ECO:0000256" key="2">
    <source>
        <dbReference type="SAM" id="MobiDB-lite"/>
    </source>
</evidence>
<gene>
    <name evidence="4" type="ORF">GIW81_15950</name>
</gene>
<proteinExistence type="predicted"/>
<evidence type="ECO:0000313" key="5">
    <source>
        <dbReference type="Proteomes" id="UP000440694"/>
    </source>
</evidence>
<evidence type="ECO:0000313" key="4">
    <source>
        <dbReference type="EMBL" id="MTD95833.1"/>
    </source>
</evidence>
<accession>A0A6I3KN12</accession>
<dbReference type="AlphaFoldDB" id="A0A6I3KN12"/>
<comment type="caution">
    <text evidence="4">The sequence shown here is derived from an EMBL/GenBank/DDBJ whole genome shotgun (WGS) entry which is preliminary data.</text>
</comment>
<keyword evidence="3" id="KW-0472">Membrane</keyword>
<feature type="transmembrane region" description="Helical" evidence="3">
    <location>
        <begin position="159"/>
        <end position="180"/>
    </location>
</feature>
<evidence type="ECO:0000256" key="1">
    <source>
        <dbReference type="SAM" id="Coils"/>
    </source>
</evidence>
<feature type="region of interest" description="Disordered" evidence="2">
    <location>
        <begin position="1"/>
        <end position="20"/>
    </location>
</feature>
<keyword evidence="5" id="KW-1185">Reference proteome</keyword>
<dbReference type="EMBL" id="WMBQ01000002">
    <property type="protein sequence ID" value="MTD95833.1"/>
    <property type="molecule type" value="Genomic_DNA"/>
</dbReference>